<organism evidence="2 3">
    <name type="scientific">Ophiophagus hannah</name>
    <name type="common">King cobra</name>
    <name type="synonym">Naja hannah</name>
    <dbReference type="NCBI Taxonomy" id="8665"/>
    <lineage>
        <taxon>Eukaryota</taxon>
        <taxon>Metazoa</taxon>
        <taxon>Chordata</taxon>
        <taxon>Craniata</taxon>
        <taxon>Vertebrata</taxon>
        <taxon>Euteleostomi</taxon>
        <taxon>Lepidosauria</taxon>
        <taxon>Squamata</taxon>
        <taxon>Bifurcata</taxon>
        <taxon>Unidentata</taxon>
        <taxon>Episquamata</taxon>
        <taxon>Toxicofera</taxon>
        <taxon>Serpentes</taxon>
        <taxon>Colubroidea</taxon>
        <taxon>Elapidae</taxon>
        <taxon>Elapinae</taxon>
        <taxon>Ophiophagus</taxon>
    </lineage>
</organism>
<evidence type="ECO:0000313" key="2">
    <source>
        <dbReference type="EMBL" id="ETE58572.1"/>
    </source>
</evidence>
<dbReference type="InterPro" id="IPR003599">
    <property type="entry name" value="Ig_sub"/>
</dbReference>
<dbReference type="Proteomes" id="UP000018936">
    <property type="component" value="Unassembled WGS sequence"/>
</dbReference>
<dbReference type="InterPro" id="IPR036179">
    <property type="entry name" value="Ig-like_dom_sf"/>
</dbReference>
<sequence>MDGRRRLPPPPSGQHLFCCIQSGKKEKMSFRVSSWKQVRDPHASLPCLHKKCRLGLLQPLKEGEGPMKPEARREIEREKGPSLWGVESGSPEGSHRIKFFFYCNDESKLPIGDEQLFNNTFNVRTENVSSSKIMCKCKIMETSWGQLNYPESNQLVFSVVGVLTSPLLKVDLLSQRGKEGDPLVFLCSMEGGDREKKFHFYKDEVEITSSEEGLLEPYTEPTNPLQNASLRIPRASFNHSGEFACSYEEKRSNRWIMSYLSQGTNLTVEPASISQEQFHLREKKQERNDLAVMESQAATAATSSPVKDSEVTYSCIQNFFIPSPPGPTRKDCLTQGEEEGILYSDIVFPPQRRQQNHP</sequence>
<feature type="non-terminal residue" evidence="2">
    <location>
        <position position="1"/>
    </location>
</feature>
<dbReference type="OrthoDB" id="9050364at2759"/>
<dbReference type="SMART" id="SM00409">
    <property type="entry name" value="IG"/>
    <property type="match status" value="1"/>
</dbReference>
<gene>
    <name evidence="2" type="ORF">L345_15707</name>
</gene>
<dbReference type="Gene3D" id="2.60.40.10">
    <property type="entry name" value="Immunoglobulins"/>
    <property type="match status" value="1"/>
</dbReference>
<evidence type="ECO:0000313" key="3">
    <source>
        <dbReference type="Proteomes" id="UP000018936"/>
    </source>
</evidence>
<reference evidence="2 3" key="1">
    <citation type="journal article" date="2013" name="Proc. Natl. Acad. Sci. U.S.A.">
        <title>The king cobra genome reveals dynamic gene evolution and adaptation in the snake venom system.</title>
        <authorList>
            <person name="Vonk F.J."/>
            <person name="Casewell N.R."/>
            <person name="Henkel C.V."/>
            <person name="Heimberg A.M."/>
            <person name="Jansen H.J."/>
            <person name="McCleary R.J."/>
            <person name="Kerkkamp H.M."/>
            <person name="Vos R.A."/>
            <person name="Guerreiro I."/>
            <person name="Calvete J.J."/>
            <person name="Wuster W."/>
            <person name="Woods A.E."/>
            <person name="Logan J.M."/>
            <person name="Harrison R.A."/>
            <person name="Castoe T.A."/>
            <person name="de Koning A.P."/>
            <person name="Pollock D.D."/>
            <person name="Yandell M."/>
            <person name="Calderon D."/>
            <person name="Renjifo C."/>
            <person name="Currier R.B."/>
            <person name="Salgado D."/>
            <person name="Pla D."/>
            <person name="Sanz L."/>
            <person name="Hyder A.S."/>
            <person name="Ribeiro J.M."/>
            <person name="Arntzen J.W."/>
            <person name="van den Thillart G.E."/>
            <person name="Boetzer M."/>
            <person name="Pirovano W."/>
            <person name="Dirks R.P."/>
            <person name="Spaink H.P."/>
            <person name="Duboule D."/>
            <person name="McGlinn E."/>
            <person name="Kini R.M."/>
            <person name="Richardson M.K."/>
        </authorList>
    </citation>
    <scope>NUCLEOTIDE SEQUENCE</scope>
    <source>
        <tissue evidence="2">Blood</tissue>
    </source>
</reference>
<name>V8NAJ2_OPHHA</name>
<comment type="caution">
    <text evidence="2">The sequence shown here is derived from an EMBL/GenBank/DDBJ whole genome shotgun (WGS) entry which is preliminary data.</text>
</comment>
<dbReference type="SUPFAM" id="SSF48726">
    <property type="entry name" value="Immunoglobulin"/>
    <property type="match status" value="1"/>
</dbReference>
<evidence type="ECO:0000259" key="1">
    <source>
        <dbReference type="PROSITE" id="PS50835"/>
    </source>
</evidence>
<protein>
    <recommendedName>
        <fullName evidence="1">Ig-like domain-containing protein</fullName>
    </recommendedName>
</protein>
<keyword evidence="3" id="KW-1185">Reference proteome</keyword>
<accession>V8NAJ2</accession>
<dbReference type="AlphaFoldDB" id="V8NAJ2"/>
<dbReference type="InterPro" id="IPR013783">
    <property type="entry name" value="Ig-like_fold"/>
</dbReference>
<dbReference type="InterPro" id="IPR007110">
    <property type="entry name" value="Ig-like_dom"/>
</dbReference>
<dbReference type="PROSITE" id="PS50835">
    <property type="entry name" value="IG_LIKE"/>
    <property type="match status" value="1"/>
</dbReference>
<feature type="domain" description="Ig-like" evidence="1">
    <location>
        <begin position="166"/>
        <end position="274"/>
    </location>
</feature>
<proteinExistence type="predicted"/>
<dbReference type="EMBL" id="AZIM01006572">
    <property type="protein sequence ID" value="ETE58572.1"/>
    <property type="molecule type" value="Genomic_DNA"/>
</dbReference>